<dbReference type="SUPFAM" id="SSF52540">
    <property type="entry name" value="P-loop containing nucleoside triphosphate hydrolases"/>
    <property type="match status" value="1"/>
</dbReference>
<evidence type="ECO:0000256" key="9">
    <source>
        <dbReference type="PROSITE-ProRule" id="PRU00560"/>
    </source>
</evidence>
<evidence type="ECO:0000256" key="6">
    <source>
        <dbReference type="ARBA" id="ARBA00034617"/>
    </source>
</evidence>
<evidence type="ECO:0000256" key="2">
    <source>
        <dbReference type="ARBA" id="ARBA00022801"/>
    </source>
</evidence>
<evidence type="ECO:0000259" key="10">
    <source>
        <dbReference type="PROSITE" id="PS51198"/>
    </source>
</evidence>
<reference evidence="11 12" key="1">
    <citation type="submission" date="2023-07" db="EMBL/GenBank/DDBJ databases">
        <title>Identification of four novel Pseudomonas species associated with bacterial leaf spot of cucurbits.</title>
        <authorList>
            <person name="Fullem K.R."/>
        </authorList>
    </citation>
    <scope>NUCLEOTIDE SEQUENCE [LARGE SCALE GENOMIC DNA]</scope>
    <source>
        <strain evidence="11 12">KFB 138</strain>
    </source>
</reference>
<keyword evidence="2 9" id="KW-0378">Hydrolase</keyword>
<dbReference type="Gene3D" id="3.40.50.300">
    <property type="entry name" value="P-loop containing nucleotide triphosphate hydrolases"/>
    <property type="match status" value="3"/>
</dbReference>
<evidence type="ECO:0000256" key="1">
    <source>
        <dbReference type="ARBA" id="ARBA00022741"/>
    </source>
</evidence>
<gene>
    <name evidence="11" type="ORF">Q6A51_19980</name>
</gene>
<evidence type="ECO:0000256" key="3">
    <source>
        <dbReference type="ARBA" id="ARBA00022806"/>
    </source>
</evidence>
<feature type="binding site" evidence="9">
    <location>
        <begin position="243"/>
        <end position="250"/>
    </location>
    <ligand>
        <name>ATP</name>
        <dbReference type="ChEBI" id="CHEBI:30616"/>
    </ligand>
</feature>
<dbReference type="EC" id="5.6.2.4" evidence="7"/>
<keyword evidence="1 9" id="KW-0547">Nucleotide-binding</keyword>
<dbReference type="InterPro" id="IPR014016">
    <property type="entry name" value="UvrD-like_ATP-bd"/>
</dbReference>
<sequence length="950" mass="108011">MAKEYVWRPSFFGRLFTGSPPWSLRLINGRFELHVNDQRVEIDLDRGDRISVRRGVLWGRLFFLDGILRGLPNTSVASLNEEITCVMDYHQRLVAERLAEAERLRLARVERFRAAYALVTTWLAKVDRLLTDSRAQRRWVTHEQQMALQAVRPELPMPEKELDTLLEDEYLRKSLDLQHVDVKSSLDAFRKDWTAHWVTENKAHTERERVASSKLLSNVEKRALNDEQAEAVICFDNRVQVAASAGSGKTSTMVAKAAYAIDRGFFQPKEIVMLAFNKDAAKELAERAEQSFERLGMDGVKVRAKTFHRLGLAIIGYATGKKPRVPDWVVKEKLAFEKLRELVDGLKDSSIAFRSQWDLFRLVFGRDLPTFKAMKVPPKTGAKSGRLVPLLGDPVKSLEECMIANWLHYNGVEYVYERPYEHETATATHSQYHPDFYYPAIGLYHEHFALDGNGKPPEHFEGYLEDAVWKRKLHRQHGTRLIETTSHQIRENTWIEHLTRELTSRGIKLDPNPDRPIPPDRQPPLSETKLIGLIRTFIAHVKSNCLTQEDLRARVGGLSSGLFTHRYNMFLDILWPVMDAWNVALKGAGGLDFEDMLVQAAEHVEQGRCKPKFRLVMADEFQDASRARARLCRALVGEPGRHFFAVGDDWQSINRFAGSDVSMMTDFKRFFGSGQLLKLQQTFRCPQDLCDVSSRFVSKNPVQLTKTVVSATPAVGPVLRAVMVQAKKEIGPAIVTFLDSLLAGLKDGSIPKASDRLIKVCILGRYNDEMGYVPENWQAKCRGLVELSFLSVHRSKGTEADYVILPAMVSMKRGRSFPSTMTDDPVLSLVMPAGDSYLFAEERRLFYVALTRARRTVVMYTVDKQVSVFLKELVQEGALEVEDIHGAAVKLYPCPSCKVGDLVIKDGKHGKFVTCNNFPECDFKPPKPTKKPAKKAYFSGRRFSKRRYSV</sequence>
<dbReference type="EMBL" id="JAUQOO010000017">
    <property type="protein sequence ID" value="MDO7929068.1"/>
    <property type="molecule type" value="Genomic_DNA"/>
</dbReference>
<organism evidence="11 12">
    <name type="scientific">Pseudomonas serbiensis</name>
    <dbReference type="NCBI Taxonomy" id="3064350"/>
    <lineage>
        <taxon>Bacteria</taxon>
        <taxon>Pseudomonadati</taxon>
        <taxon>Pseudomonadota</taxon>
        <taxon>Gammaproteobacteria</taxon>
        <taxon>Pseudomonadales</taxon>
        <taxon>Pseudomonadaceae</taxon>
        <taxon>Pseudomonas</taxon>
    </lineage>
</organism>
<keyword evidence="3 9" id="KW-0347">Helicase</keyword>
<comment type="catalytic activity">
    <reaction evidence="8">
        <text>ATP + H2O = ADP + phosphate + H(+)</text>
        <dbReference type="Rhea" id="RHEA:13065"/>
        <dbReference type="ChEBI" id="CHEBI:15377"/>
        <dbReference type="ChEBI" id="CHEBI:15378"/>
        <dbReference type="ChEBI" id="CHEBI:30616"/>
        <dbReference type="ChEBI" id="CHEBI:43474"/>
        <dbReference type="ChEBI" id="CHEBI:456216"/>
        <dbReference type="EC" id="5.6.2.4"/>
    </reaction>
</comment>
<evidence type="ECO:0000313" key="11">
    <source>
        <dbReference type="EMBL" id="MDO7929068.1"/>
    </source>
</evidence>
<feature type="domain" description="UvrD-like helicase ATP-binding" evidence="10">
    <location>
        <begin position="222"/>
        <end position="686"/>
    </location>
</feature>
<dbReference type="Pfam" id="PF12462">
    <property type="entry name" value="Helicase_IV_N"/>
    <property type="match status" value="1"/>
</dbReference>
<protein>
    <recommendedName>
        <fullName evidence="7">DNA 3'-5' helicase</fullName>
        <ecNumber evidence="7">5.6.2.4</ecNumber>
    </recommendedName>
</protein>
<evidence type="ECO:0000256" key="8">
    <source>
        <dbReference type="ARBA" id="ARBA00048988"/>
    </source>
</evidence>
<dbReference type="Gene3D" id="3.30.65.10">
    <property type="entry name" value="Bacterial Topoisomerase I, domain 1"/>
    <property type="match status" value="1"/>
</dbReference>
<dbReference type="SUPFAM" id="SSF57783">
    <property type="entry name" value="Zinc beta-ribbon"/>
    <property type="match status" value="1"/>
</dbReference>
<evidence type="ECO:0000313" key="12">
    <source>
        <dbReference type="Proteomes" id="UP001223016"/>
    </source>
</evidence>
<dbReference type="InterPro" id="IPR014017">
    <property type="entry name" value="DNA_helicase_UvrD-like_C"/>
</dbReference>
<dbReference type="PANTHER" id="PTHR11070">
    <property type="entry name" value="UVRD / RECB / PCRA DNA HELICASE FAMILY MEMBER"/>
    <property type="match status" value="1"/>
</dbReference>
<dbReference type="InterPro" id="IPR000212">
    <property type="entry name" value="DNA_helicase_UvrD/REP"/>
</dbReference>
<name>A0ABT9CU90_9PSED</name>
<evidence type="ECO:0000256" key="7">
    <source>
        <dbReference type="ARBA" id="ARBA00034808"/>
    </source>
</evidence>
<dbReference type="Proteomes" id="UP001223016">
    <property type="component" value="Unassembled WGS sequence"/>
</dbReference>
<dbReference type="InterPro" id="IPR022161">
    <property type="entry name" value="Helicase_IV_N"/>
</dbReference>
<dbReference type="Pfam" id="PF01396">
    <property type="entry name" value="Zn_ribbon_Top1"/>
    <property type="match status" value="1"/>
</dbReference>
<dbReference type="InterPro" id="IPR027417">
    <property type="entry name" value="P-loop_NTPase"/>
</dbReference>
<evidence type="ECO:0000256" key="4">
    <source>
        <dbReference type="ARBA" id="ARBA00022840"/>
    </source>
</evidence>
<dbReference type="PANTHER" id="PTHR11070:SF63">
    <property type="entry name" value="DNA HELICASE IV"/>
    <property type="match status" value="1"/>
</dbReference>
<dbReference type="InterPro" id="IPR013498">
    <property type="entry name" value="Topo_IA_Znf"/>
</dbReference>
<dbReference type="PROSITE" id="PS51198">
    <property type="entry name" value="UVRD_HELICASE_ATP_BIND"/>
    <property type="match status" value="1"/>
</dbReference>
<comment type="caution">
    <text evidence="11">The sequence shown here is derived from an EMBL/GenBank/DDBJ whole genome shotgun (WGS) entry which is preliminary data.</text>
</comment>
<accession>A0ABT9CU90</accession>
<keyword evidence="5" id="KW-0413">Isomerase</keyword>
<dbReference type="RefSeq" id="WP_304575559.1">
    <property type="nucleotide sequence ID" value="NZ_JAUQOO010000017.1"/>
</dbReference>
<evidence type="ECO:0000256" key="5">
    <source>
        <dbReference type="ARBA" id="ARBA00023235"/>
    </source>
</evidence>
<dbReference type="Pfam" id="PF13361">
    <property type="entry name" value="UvrD_C"/>
    <property type="match status" value="1"/>
</dbReference>
<keyword evidence="4 9" id="KW-0067">ATP-binding</keyword>
<dbReference type="Pfam" id="PF00580">
    <property type="entry name" value="UvrD-helicase"/>
    <property type="match status" value="2"/>
</dbReference>
<comment type="catalytic activity">
    <reaction evidence="6">
        <text>Couples ATP hydrolysis with the unwinding of duplex DNA by translocating in the 3'-5' direction.</text>
        <dbReference type="EC" id="5.6.2.4"/>
    </reaction>
</comment>
<keyword evidence="12" id="KW-1185">Reference proteome</keyword>
<proteinExistence type="predicted"/>